<sequence>MSMNRSMKGFVLMSHDNHNHSNHSHAQRHEHTHNRDHYAGDAGERRIYYVSVGAGQVLEDPHAATYELVIEATADEVNKLKELFGEYSSMDEAEALHFTRHPYETNDDRSLSGGTDAIINQIYNLLHELGTPDTREFIEHNHLL</sequence>
<accession>A0ABR8MNY6</accession>
<evidence type="ECO:0000313" key="2">
    <source>
        <dbReference type="Proteomes" id="UP000609346"/>
    </source>
</evidence>
<comment type="caution">
    <text evidence="1">The sequence shown here is derived from an EMBL/GenBank/DDBJ whole genome shotgun (WGS) entry which is preliminary data.</text>
</comment>
<name>A0ABR8MNY6_9BACL</name>
<gene>
    <name evidence="1" type="ORF">H8B09_03070</name>
</gene>
<dbReference type="Proteomes" id="UP000609346">
    <property type="component" value="Unassembled WGS sequence"/>
</dbReference>
<reference evidence="1 2" key="1">
    <citation type="submission" date="2020-09" db="EMBL/GenBank/DDBJ databases">
        <title>Paenibacillus sp. strain PR3 16S rRNA gene Genome sequencing and assembly.</title>
        <authorList>
            <person name="Kim J."/>
        </authorList>
    </citation>
    <scope>NUCLEOTIDE SEQUENCE [LARGE SCALE GENOMIC DNA]</scope>
    <source>
        <strain evidence="1 2">PR3</strain>
    </source>
</reference>
<keyword evidence="2" id="KW-1185">Reference proteome</keyword>
<proteinExistence type="predicted"/>
<organism evidence="1 2">
    <name type="scientific">Paenibacillus terricola</name>
    <dbReference type="NCBI Taxonomy" id="2763503"/>
    <lineage>
        <taxon>Bacteria</taxon>
        <taxon>Bacillati</taxon>
        <taxon>Bacillota</taxon>
        <taxon>Bacilli</taxon>
        <taxon>Bacillales</taxon>
        <taxon>Paenibacillaceae</taxon>
        <taxon>Paenibacillus</taxon>
    </lineage>
</organism>
<dbReference type="EMBL" id="JACXZA010000001">
    <property type="protein sequence ID" value="MBD3917720.1"/>
    <property type="molecule type" value="Genomic_DNA"/>
</dbReference>
<evidence type="ECO:0000313" key="1">
    <source>
        <dbReference type="EMBL" id="MBD3917720.1"/>
    </source>
</evidence>
<dbReference type="RefSeq" id="WP_224753222.1">
    <property type="nucleotide sequence ID" value="NZ_JACXZA010000001.1"/>
</dbReference>
<protein>
    <submittedName>
        <fullName evidence="1">Uncharacterized protein</fullName>
    </submittedName>
</protein>